<organism evidence="2 3">
    <name type="scientific">Cyphomyrmex costatus</name>
    <dbReference type="NCBI Taxonomy" id="456900"/>
    <lineage>
        <taxon>Eukaryota</taxon>
        <taxon>Metazoa</taxon>
        <taxon>Ecdysozoa</taxon>
        <taxon>Arthropoda</taxon>
        <taxon>Hexapoda</taxon>
        <taxon>Insecta</taxon>
        <taxon>Pterygota</taxon>
        <taxon>Neoptera</taxon>
        <taxon>Endopterygota</taxon>
        <taxon>Hymenoptera</taxon>
        <taxon>Apocrita</taxon>
        <taxon>Aculeata</taxon>
        <taxon>Formicoidea</taxon>
        <taxon>Formicidae</taxon>
        <taxon>Myrmicinae</taxon>
        <taxon>Cyphomyrmex</taxon>
    </lineage>
</organism>
<feature type="region of interest" description="Disordered" evidence="1">
    <location>
        <begin position="23"/>
        <end position="106"/>
    </location>
</feature>
<evidence type="ECO:0000313" key="2">
    <source>
        <dbReference type="EMBL" id="KYM98219.1"/>
    </source>
</evidence>
<feature type="compositionally biased region" description="Basic and acidic residues" evidence="1">
    <location>
        <begin position="48"/>
        <end position="93"/>
    </location>
</feature>
<evidence type="ECO:0000313" key="3">
    <source>
        <dbReference type="Proteomes" id="UP000078542"/>
    </source>
</evidence>
<accession>A0A151ID70</accession>
<name>A0A151ID70_9HYME</name>
<gene>
    <name evidence="2" type="ORF">ALC62_11069</name>
</gene>
<reference evidence="2 3" key="1">
    <citation type="submission" date="2016-03" db="EMBL/GenBank/DDBJ databases">
        <title>Cyphomyrmex costatus WGS genome.</title>
        <authorList>
            <person name="Nygaard S."/>
            <person name="Hu H."/>
            <person name="Boomsma J."/>
            <person name="Zhang G."/>
        </authorList>
    </citation>
    <scope>NUCLEOTIDE SEQUENCE [LARGE SCALE GENOMIC DNA]</scope>
    <source>
        <strain evidence="2">MS0001</strain>
        <tissue evidence="2">Whole body</tissue>
    </source>
</reference>
<sequence length="129" mass="14519">GPVFVELTAPDSIRTLKNFCFSNGRIPTARDPIDRNPEMVDSGGGSNDRQEPADLSRLEAIRDTLSRKHVDDEKKRTRGRRDPTLRPYEEGHSRPGYAGGDHVSRTCIPDNEGMSFHCPPHETYVKMEV</sequence>
<proteinExistence type="predicted"/>
<feature type="non-terminal residue" evidence="2">
    <location>
        <position position="1"/>
    </location>
</feature>
<dbReference type="AlphaFoldDB" id="A0A151ID70"/>
<keyword evidence="3" id="KW-1185">Reference proteome</keyword>
<protein>
    <submittedName>
        <fullName evidence="2">Uncharacterized protein</fullName>
    </submittedName>
</protein>
<dbReference type="EMBL" id="KQ978002">
    <property type="protein sequence ID" value="KYM98219.1"/>
    <property type="molecule type" value="Genomic_DNA"/>
</dbReference>
<dbReference type="Proteomes" id="UP000078542">
    <property type="component" value="Unassembled WGS sequence"/>
</dbReference>
<evidence type="ECO:0000256" key="1">
    <source>
        <dbReference type="SAM" id="MobiDB-lite"/>
    </source>
</evidence>